<organism evidence="2 3">
    <name type="scientific">Pogonophryne albipinna</name>
    <dbReference type="NCBI Taxonomy" id="1090488"/>
    <lineage>
        <taxon>Eukaryota</taxon>
        <taxon>Metazoa</taxon>
        <taxon>Chordata</taxon>
        <taxon>Craniata</taxon>
        <taxon>Vertebrata</taxon>
        <taxon>Euteleostomi</taxon>
        <taxon>Actinopterygii</taxon>
        <taxon>Neopterygii</taxon>
        <taxon>Teleostei</taxon>
        <taxon>Neoteleostei</taxon>
        <taxon>Acanthomorphata</taxon>
        <taxon>Eupercaria</taxon>
        <taxon>Perciformes</taxon>
        <taxon>Notothenioidei</taxon>
        <taxon>Pogonophryne</taxon>
    </lineage>
</organism>
<feature type="domain" description="Diacylglycerol kinase type I N-terminal" evidence="1">
    <location>
        <begin position="9"/>
        <end position="51"/>
    </location>
</feature>
<keyword evidence="3" id="KW-1185">Reference proteome</keyword>
<comment type="caution">
    <text evidence="2">The sequence shown here is derived from an EMBL/GenBank/DDBJ whole genome shotgun (WGS) entry which is preliminary data.</text>
</comment>
<name>A0AAD6A8D5_9TELE</name>
<dbReference type="EMBL" id="JAPTMU010000246">
    <property type="protein sequence ID" value="KAJ4919855.1"/>
    <property type="molecule type" value="Genomic_DNA"/>
</dbReference>
<accession>A0AAD6A8D5</accession>
<evidence type="ECO:0000313" key="2">
    <source>
        <dbReference type="EMBL" id="KAJ4919855.1"/>
    </source>
</evidence>
<evidence type="ECO:0000259" key="1">
    <source>
        <dbReference type="Pfam" id="PF14513"/>
    </source>
</evidence>
<proteinExistence type="predicted"/>
<reference evidence="2" key="1">
    <citation type="submission" date="2022-11" db="EMBL/GenBank/DDBJ databases">
        <title>Chromosome-level genome of Pogonophryne albipinna.</title>
        <authorList>
            <person name="Jo E."/>
        </authorList>
    </citation>
    <scope>NUCLEOTIDE SEQUENCE</scope>
    <source>
        <strain evidence="2">SGF0006</strain>
        <tissue evidence="2">Muscle</tissue>
    </source>
</reference>
<protein>
    <recommendedName>
        <fullName evidence="1">Diacylglycerol kinase type I N-terminal domain-containing protein</fullName>
    </recommendedName>
</protein>
<sequence length="77" mass="9219">MSSPTHPEVKELNPVDFIQLQHYIEYCRLKVKDVLREFNADGRLARHRHGEVRRSTYHFTELSPLALMRQERLIHAH</sequence>
<dbReference type="InterPro" id="IPR029477">
    <property type="entry name" value="DAG_kinase_typeI_N"/>
</dbReference>
<gene>
    <name evidence="2" type="ORF">JOQ06_023072</name>
</gene>
<dbReference type="Pfam" id="PF14513">
    <property type="entry name" value="DAG_kinase_N"/>
    <property type="match status" value="1"/>
</dbReference>
<dbReference type="InterPro" id="IPR011992">
    <property type="entry name" value="EF-hand-dom_pair"/>
</dbReference>
<dbReference type="InterPro" id="IPR038199">
    <property type="entry name" value="DGK_typeI_N_sf"/>
</dbReference>
<evidence type="ECO:0000313" key="3">
    <source>
        <dbReference type="Proteomes" id="UP001219934"/>
    </source>
</evidence>
<dbReference type="SUPFAM" id="SSF47473">
    <property type="entry name" value="EF-hand"/>
    <property type="match status" value="1"/>
</dbReference>
<dbReference type="AlphaFoldDB" id="A0AAD6A8D5"/>
<dbReference type="Proteomes" id="UP001219934">
    <property type="component" value="Unassembled WGS sequence"/>
</dbReference>
<dbReference type="Gene3D" id="1.10.238.110">
    <property type="entry name" value="Diacylglycerol kinase alpha"/>
    <property type="match status" value="1"/>
</dbReference>